<feature type="transmembrane region" description="Helical" evidence="6">
    <location>
        <begin position="258"/>
        <end position="278"/>
    </location>
</feature>
<feature type="transmembrane region" description="Helical" evidence="6">
    <location>
        <begin position="6"/>
        <end position="29"/>
    </location>
</feature>
<keyword evidence="4 6" id="KW-1133">Transmembrane helix</keyword>
<feature type="transmembrane region" description="Helical" evidence="6">
    <location>
        <begin position="514"/>
        <end position="539"/>
    </location>
</feature>
<evidence type="ECO:0000256" key="2">
    <source>
        <dbReference type="ARBA" id="ARBA00022475"/>
    </source>
</evidence>
<dbReference type="GO" id="GO:0015658">
    <property type="term" value="F:branched-chain amino acid transmembrane transporter activity"/>
    <property type="evidence" value="ECO:0007669"/>
    <property type="project" value="InterPro"/>
</dbReference>
<feature type="transmembrane region" description="Helical" evidence="6">
    <location>
        <begin position="321"/>
        <end position="348"/>
    </location>
</feature>
<feature type="transmembrane region" description="Helical" evidence="6">
    <location>
        <begin position="144"/>
        <end position="161"/>
    </location>
</feature>
<keyword evidence="5 6" id="KW-0472">Membrane</keyword>
<feature type="transmembrane region" description="Helical" evidence="6">
    <location>
        <begin position="579"/>
        <end position="602"/>
    </location>
</feature>
<feature type="transmembrane region" description="Helical" evidence="6">
    <location>
        <begin position="36"/>
        <end position="54"/>
    </location>
</feature>
<feature type="transmembrane region" description="Helical" evidence="6">
    <location>
        <begin position="551"/>
        <end position="573"/>
    </location>
</feature>
<feature type="transmembrane region" description="Helical" evidence="6">
    <location>
        <begin position="463"/>
        <end position="480"/>
    </location>
</feature>
<dbReference type="PANTHER" id="PTHR30482:SF17">
    <property type="entry name" value="ABC TRANSPORTER ATP-BINDING PROTEIN"/>
    <property type="match status" value="1"/>
</dbReference>
<name>A0A3N8PTN6_9BURK</name>
<evidence type="ECO:0000256" key="4">
    <source>
        <dbReference type="ARBA" id="ARBA00022989"/>
    </source>
</evidence>
<keyword evidence="3 6" id="KW-0812">Transmembrane</keyword>
<dbReference type="RefSeq" id="WP_124580000.1">
    <property type="nucleotide sequence ID" value="NZ_QTQV01000009.1"/>
</dbReference>
<evidence type="ECO:0000313" key="8">
    <source>
        <dbReference type="Proteomes" id="UP000277921"/>
    </source>
</evidence>
<dbReference type="AlphaFoldDB" id="A0A3N8PTN6"/>
<dbReference type="InterPro" id="IPR001851">
    <property type="entry name" value="ABC_transp_permease"/>
</dbReference>
<evidence type="ECO:0000256" key="6">
    <source>
        <dbReference type="SAM" id="Phobius"/>
    </source>
</evidence>
<dbReference type="EMBL" id="QTQV01000009">
    <property type="protein sequence ID" value="RQT14931.1"/>
    <property type="molecule type" value="Genomic_DNA"/>
</dbReference>
<feature type="transmembrane region" description="Helical" evidence="6">
    <location>
        <begin position="390"/>
        <end position="410"/>
    </location>
</feature>
<dbReference type="Proteomes" id="UP000277921">
    <property type="component" value="Unassembled WGS sequence"/>
</dbReference>
<dbReference type="CDD" id="cd06581">
    <property type="entry name" value="TM_PBP1_LivM_like"/>
    <property type="match status" value="1"/>
</dbReference>
<organism evidence="7 8">
    <name type="scientific">Burkholderia contaminans</name>
    <dbReference type="NCBI Taxonomy" id="488447"/>
    <lineage>
        <taxon>Bacteria</taxon>
        <taxon>Pseudomonadati</taxon>
        <taxon>Pseudomonadota</taxon>
        <taxon>Betaproteobacteria</taxon>
        <taxon>Burkholderiales</taxon>
        <taxon>Burkholderiaceae</taxon>
        <taxon>Burkholderia</taxon>
        <taxon>Burkholderia cepacia complex</taxon>
    </lineage>
</organism>
<dbReference type="GO" id="GO:0005886">
    <property type="term" value="C:plasma membrane"/>
    <property type="evidence" value="ECO:0007669"/>
    <property type="project" value="UniProtKB-SubCell"/>
</dbReference>
<dbReference type="CDD" id="cd06582">
    <property type="entry name" value="TM_PBP1_LivH_like"/>
    <property type="match status" value="1"/>
</dbReference>
<evidence type="ECO:0000313" key="7">
    <source>
        <dbReference type="EMBL" id="RQT14931.1"/>
    </source>
</evidence>
<evidence type="ECO:0000256" key="1">
    <source>
        <dbReference type="ARBA" id="ARBA00004651"/>
    </source>
</evidence>
<comment type="subcellular location">
    <subcellularLocation>
        <location evidence="1">Cell membrane</location>
        <topology evidence="1">Multi-pass membrane protein</topology>
    </subcellularLocation>
</comment>
<feature type="transmembrane region" description="Helical" evidence="6">
    <location>
        <begin position="354"/>
        <end position="378"/>
    </location>
</feature>
<reference evidence="7 8" key="1">
    <citation type="submission" date="2018-08" db="EMBL/GenBank/DDBJ databases">
        <title>Comparative analysis of Burkholderia isolates from Puerto Rico.</title>
        <authorList>
            <person name="Hall C."/>
            <person name="Sahl J."/>
            <person name="Wagner D."/>
        </authorList>
    </citation>
    <scope>NUCLEOTIDE SEQUENCE [LARGE SCALE GENOMIC DNA]</scope>
    <source>
        <strain evidence="7 8">Bp9025</strain>
    </source>
</reference>
<protein>
    <submittedName>
        <fullName evidence="7">Branched-chain amino acid ABC transporter permease</fullName>
    </submittedName>
</protein>
<feature type="transmembrane region" description="Helical" evidence="6">
    <location>
        <begin position="225"/>
        <end position="252"/>
    </location>
</feature>
<dbReference type="PANTHER" id="PTHR30482">
    <property type="entry name" value="HIGH-AFFINITY BRANCHED-CHAIN AMINO ACID TRANSPORT SYSTEM PERMEASE"/>
    <property type="match status" value="1"/>
</dbReference>
<dbReference type="InterPro" id="IPR043428">
    <property type="entry name" value="LivM-like"/>
</dbReference>
<evidence type="ECO:0000256" key="5">
    <source>
        <dbReference type="ARBA" id="ARBA00023136"/>
    </source>
</evidence>
<feature type="transmembrane region" description="Helical" evidence="6">
    <location>
        <begin position="190"/>
        <end position="213"/>
    </location>
</feature>
<dbReference type="Pfam" id="PF02653">
    <property type="entry name" value="BPD_transp_2"/>
    <property type="match status" value="2"/>
</dbReference>
<comment type="caution">
    <text evidence="7">The sequence shown here is derived from an EMBL/GenBank/DDBJ whole genome shotgun (WGS) entry which is preliminary data.</text>
</comment>
<gene>
    <name evidence="7" type="ORF">DF051_17400</name>
</gene>
<proteinExistence type="predicted"/>
<feature type="transmembrane region" description="Helical" evidence="6">
    <location>
        <begin position="60"/>
        <end position="80"/>
    </location>
</feature>
<feature type="transmembrane region" description="Helical" evidence="6">
    <location>
        <begin position="416"/>
        <end position="434"/>
    </location>
</feature>
<sequence>MLDIFLGSLTIGLVNGSFYALMSLGLSLVFGLLNTLNMAHGVFFMMGAFAAWAANYYLGIGYLPALLVSAALVGVLGWLIERMLVRRTYGLDPLYGFMLTFGLATAIQGAFQARFGSSGLPLSTPDWLSGIVDLHYIVFPAYRLWVVAIGVCACAALWWLVDKTRIGSVLRASSESGAIAEALGVRVGRVFSVTFAISAVLAGMAGALAAPIYQVSPLMGDNILLVAFAIIVIGGLGSIAGTVISSFALAVLESLTQVVYPQASELIIFGFMCVVLLLRPQGMFGISVVKSHEFSASKNSGRSSTESPDSTLRRISRFTPVACLVAIAVLPHVVYPIILIKIALFAIFAASFNFLLGFAGIVSFGQAALFGTAAYVTAQAASRWNLSAEISIALGVVLATALGLVMGAIAIRRRGIYQAMITLGIAQIVYFYYLQTDFTHGEDGIHSVPRGNLFGLIDLRSDLTLYYITAMALFAVFWGLHRLLRADFGMAICAIRDNEKRAVSLGYRVDRFKVIAFGVAAACAGLAGSLDAVVFQLATLAGVHWKLSGEAVLMTLIGGTGTLIGPLIGAAVLVGMQQYLAPLGSWVTLIQGTVFVLCVLFFREGIWSRRRLPKQLSALVLARTKPRRNEHQA</sequence>
<evidence type="ECO:0000256" key="3">
    <source>
        <dbReference type="ARBA" id="ARBA00022692"/>
    </source>
</evidence>
<keyword evidence="2" id="KW-1003">Cell membrane</keyword>
<accession>A0A3N8PTN6</accession>